<sequence length="104" mass="12508">MEIKCGIIIEFFFFLDLKEYDDCKSGLKLPAKELFHYLMNLQKCFVTNFNLLYEKTSISKKFEAVLCKVDMDFFNNHIEHNDKAQLFFISSFIQMMIKHKVRMM</sequence>
<dbReference type="EMBL" id="CAXIEN010000431">
    <property type="protein sequence ID" value="CAL1297605.1"/>
    <property type="molecule type" value="Genomic_DNA"/>
</dbReference>
<comment type="caution">
    <text evidence="1">The sequence shown here is derived from an EMBL/GenBank/DDBJ whole genome shotgun (WGS) entry which is preliminary data.</text>
</comment>
<dbReference type="AlphaFoldDB" id="A0AAV2BNX9"/>
<organism evidence="1 2">
    <name type="scientific">Larinioides sclopetarius</name>
    <dbReference type="NCBI Taxonomy" id="280406"/>
    <lineage>
        <taxon>Eukaryota</taxon>
        <taxon>Metazoa</taxon>
        <taxon>Ecdysozoa</taxon>
        <taxon>Arthropoda</taxon>
        <taxon>Chelicerata</taxon>
        <taxon>Arachnida</taxon>
        <taxon>Araneae</taxon>
        <taxon>Araneomorphae</taxon>
        <taxon>Entelegynae</taxon>
        <taxon>Araneoidea</taxon>
        <taxon>Araneidae</taxon>
        <taxon>Larinioides</taxon>
    </lineage>
</organism>
<dbReference type="Proteomes" id="UP001497382">
    <property type="component" value="Unassembled WGS sequence"/>
</dbReference>
<gene>
    <name evidence="1" type="ORF">LARSCL_LOCUS20393</name>
</gene>
<name>A0AAV2BNX9_9ARAC</name>
<proteinExistence type="predicted"/>
<accession>A0AAV2BNX9</accession>
<reference evidence="1 2" key="1">
    <citation type="submission" date="2024-04" db="EMBL/GenBank/DDBJ databases">
        <authorList>
            <person name="Rising A."/>
            <person name="Reimegard J."/>
            <person name="Sonavane S."/>
            <person name="Akerstrom W."/>
            <person name="Nylinder S."/>
            <person name="Hedman E."/>
            <person name="Kallberg Y."/>
        </authorList>
    </citation>
    <scope>NUCLEOTIDE SEQUENCE [LARGE SCALE GENOMIC DNA]</scope>
</reference>
<keyword evidence="2" id="KW-1185">Reference proteome</keyword>
<evidence type="ECO:0000313" key="2">
    <source>
        <dbReference type="Proteomes" id="UP001497382"/>
    </source>
</evidence>
<feature type="non-terminal residue" evidence="1">
    <location>
        <position position="104"/>
    </location>
</feature>
<evidence type="ECO:0000313" key="1">
    <source>
        <dbReference type="EMBL" id="CAL1297605.1"/>
    </source>
</evidence>
<protein>
    <submittedName>
        <fullName evidence="1">Uncharacterized protein</fullName>
    </submittedName>
</protein>